<sequence>EQEDGYLKVRDKPGLGVEVREDTVEKYLYS</sequence>
<evidence type="ECO:0000313" key="1">
    <source>
        <dbReference type="EMBL" id="SVC75363.1"/>
    </source>
</evidence>
<dbReference type="AlphaFoldDB" id="A0A382PPP7"/>
<organism evidence="1">
    <name type="scientific">marine metagenome</name>
    <dbReference type="NCBI Taxonomy" id="408172"/>
    <lineage>
        <taxon>unclassified sequences</taxon>
        <taxon>metagenomes</taxon>
        <taxon>ecological metagenomes</taxon>
    </lineage>
</organism>
<gene>
    <name evidence="1" type="ORF">METZ01_LOCUS328217</name>
</gene>
<dbReference type="Gene3D" id="3.20.20.120">
    <property type="entry name" value="Enolase-like C-terminal domain"/>
    <property type="match status" value="1"/>
</dbReference>
<name>A0A382PPP7_9ZZZZ</name>
<accession>A0A382PPP7</accession>
<reference evidence="1" key="1">
    <citation type="submission" date="2018-05" db="EMBL/GenBank/DDBJ databases">
        <authorList>
            <person name="Lanie J.A."/>
            <person name="Ng W.-L."/>
            <person name="Kazmierczak K.M."/>
            <person name="Andrzejewski T.M."/>
            <person name="Davidsen T.M."/>
            <person name="Wayne K.J."/>
            <person name="Tettelin H."/>
            <person name="Glass J.I."/>
            <person name="Rusch D."/>
            <person name="Podicherti R."/>
            <person name="Tsui H.-C.T."/>
            <person name="Winkler M.E."/>
        </authorList>
    </citation>
    <scope>NUCLEOTIDE SEQUENCE</scope>
</reference>
<protein>
    <recommendedName>
        <fullName evidence="2">Enolase C-terminal domain-containing protein</fullName>
    </recommendedName>
</protein>
<feature type="non-terminal residue" evidence="1">
    <location>
        <position position="1"/>
    </location>
</feature>
<dbReference type="EMBL" id="UINC01108910">
    <property type="protein sequence ID" value="SVC75363.1"/>
    <property type="molecule type" value="Genomic_DNA"/>
</dbReference>
<dbReference type="InterPro" id="IPR036849">
    <property type="entry name" value="Enolase-like_C_sf"/>
</dbReference>
<evidence type="ECO:0008006" key="2">
    <source>
        <dbReference type="Google" id="ProtNLM"/>
    </source>
</evidence>
<dbReference type="SUPFAM" id="SSF51604">
    <property type="entry name" value="Enolase C-terminal domain-like"/>
    <property type="match status" value="1"/>
</dbReference>
<proteinExistence type="predicted"/>